<feature type="region of interest" description="Disordered" evidence="1">
    <location>
        <begin position="351"/>
        <end position="378"/>
    </location>
</feature>
<dbReference type="GO" id="GO:0032543">
    <property type="term" value="P:mitochondrial translation"/>
    <property type="evidence" value="ECO:0007669"/>
    <property type="project" value="TreeGrafter"/>
</dbReference>
<dbReference type="InterPro" id="IPR021036">
    <property type="entry name" value="Ribosomal_mS45"/>
</dbReference>
<keyword evidence="3" id="KW-1185">Reference proteome</keyword>
<evidence type="ECO:0000256" key="1">
    <source>
        <dbReference type="SAM" id="MobiDB-lite"/>
    </source>
</evidence>
<dbReference type="GO" id="GO:0005763">
    <property type="term" value="C:mitochondrial small ribosomal subunit"/>
    <property type="evidence" value="ECO:0007669"/>
    <property type="project" value="TreeGrafter"/>
</dbReference>
<feature type="region of interest" description="Disordered" evidence="1">
    <location>
        <begin position="23"/>
        <end position="109"/>
    </location>
</feature>
<dbReference type="PANTHER" id="PTHR28158">
    <property type="entry name" value="37S RIBOSOMAL PROTEIN S35, MITOCHONDRIAL"/>
    <property type="match status" value="1"/>
</dbReference>
<feature type="region of interest" description="Disordered" evidence="1">
    <location>
        <begin position="248"/>
        <end position="280"/>
    </location>
</feature>
<feature type="compositionally biased region" description="Basic and acidic residues" evidence="1">
    <location>
        <begin position="94"/>
        <end position="105"/>
    </location>
</feature>
<evidence type="ECO:0000313" key="2">
    <source>
        <dbReference type="EMBL" id="KAG7561888.1"/>
    </source>
</evidence>
<proteinExistence type="predicted"/>
<organism evidence="2 3">
    <name type="scientific">Filobasidium floriforme</name>
    <dbReference type="NCBI Taxonomy" id="5210"/>
    <lineage>
        <taxon>Eukaryota</taxon>
        <taxon>Fungi</taxon>
        <taxon>Dikarya</taxon>
        <taxon>Basidiomycota</taxon>
        <taxon>Agaricomycotina</taxon>
        <taxon>Tremellomycetes</taxon>
        <taxon>Filobasidiales</taxon>
        <taxon>Filobasidiaceae</taxon>
        <taxon>Filobasidium</taxon>
    </lineage>
</organism>
<reference evidence="2" key="1">
    <citation type="submission" date="2020-04" db="EMBL/GenBank/DDBJ databases">
        <title>Analysis of mating type loci in Filobasidium floriforme.</title>
        <authorList>
            <person name="Nowrousian M."/>
        </authorList>
    </citation>
    <scope>NUCLEOTIDE SEQUENCE</scope>
    <source>
        <strain evidence="2">CBS 6242</strain>
    </source>
</reference>
<dbReference type="Proteomes" id="UP000812966">
    <property type="component" value="Unassembled WGS sequence"/>
</dbReference>
<gene>
    <name evidence="2" type="ORF">FFLO_02705</name>
</gene>
<protein>
    <submittedName>
        <fullName evidence="2">Uncharacterized protein</fullName>
    </submittedName>
</protein>
<sequence length="455" mass="50023">MSFTPRTSSSSSSILFQCLSRPGPSRLAASRTRACPSCRRAASTSVDSEPIKPGSPESEAALLGGTPSSTKSVEELATDALAGEGRPRGFGGNRNDDSRNARVKPDAPGYQNWLKSVATLYREPPANGPNWLGKEIPYPSNPSFRPPPPLSNDLKDLIYSEVYTGGSSSSAVLSTLESLKSSSSPTADASLELQKRINRVSEEFGISKKRIEAVLKLKEHERGMKERGEIMQTPFLTAMEKYLAVRPIRPPKTPSSTRSWGWESQERAFRRSHPSTSLEASEESAHEAFAKGKTVGQDSSAFTLRDTIEAERGVERAVWEFRETNKPMEENQPVDVETLDVPYNRIFSAEDSVQQQSIKEAGRAERNASRRKTPVVGQDNIASKLVERVVLPKKNSKPAVFSFVNTSDSGVIGMSSVGRGKMQNEHGQREKKARRSERVQKAKAEMAQRQAAKRV</sequence>
<dbReference type="AlphaFoldDB" id="A0A8K0NNX7"/>
<dbReference type="GO" id="GO:0003735">
    <property type="term" value="F:structural constituent of ribosome"/>
    <property type="evidence" value="ECO:0007669"/>
    <property type="project" value="TreeGrafter"/>
</dbReference>
<feature type="compositionally biased region" description="Basic and acidic residues" evidence="1">
    <location>
        <begin position="422"/>
        <end position="446"/>
    </location>
</feature>
<name>A0A8K0NNX7_9TREE</name>
<evidence type="ECO:0000313" key="3">
    <source>
        <dbReference type="Proteomes" id="UP000812966"/>
    </source>
</evidence>
<accession>A0A8K0NNX7</accession>
<dbReference type="PANTHER" id="PTHR28158:SF1">
    <property type="entry name" value="SMALL RIBOSOMAL SUBUNIT PROTEIN MS45"/>
    <property type="match status" value="1"/>
</dbReference>
<comment type="caution">
    <text evidence="2">The sequence shown here is derived from an EMBL/GenBank/DDBJ whole genome shotgun (WGS) entry which is preliminary data.</text>
</comment>
<dbReference type="EMBL" id="JABELV010000044">
    <property type="protein sequence ID" value="KAG7561888.1"/>
    <property type="molecule type" value="Genomic_DNA"/>
</dbReference>
<feature type="region of interest" description="Disordered" evidence="1">
    <location>
        <begin position="408"/>
        <end position="455"/>
    </location>
</feature>
<dbReference type="Pfam" id="PF12298">
    <property type="entry name" value="Bot1p"/>
    <property type="match status" value="2"/>
</dbReference>